<reference evidence="2" key="1">
    <citation type="submission" date="2023-04" db="EMBL/GenBank/DDBJ databases">
        <title>Genomic characterization of faba bean (Vicia faba) microsymbionts in Mexican soils.</title>
        <authorList>
            <person name="Rivera Orduna F.N."/>
            <person name="Guevara-Luna J."/>
            <person name="Yan J."/>
            <person name="Arroyo-Herrera I."/>
            <person name="Li Y."/>
            <person name="Vasquez-Murrieta M.S."/>
            <person name="Wang E.T."/>
        </authorList>
    </citation>
    <scope>NUCLEOTIDE SEQUENCE</scope>
    <source>
        <strain evidence="2">CH26</strain>
    </source>
</reference>
<dbReference type="RefSeq" id="WP_310865974.1">
    <property type="nucleotide sequence ID" value="NZ_JAVLSF010000186.1"/>
</dbReference>
<keyword evidence="1" id="KW-0472">Membrane</keyword>
<dbReference type="Proteomes" id="UP001268610">
    <property type="component" value="Unassembled WGS sequence"/>
</dbReference>
<dbReference type="EMBL" id="JAVLSF010000186">
    <property type="protein sequence ID" value="MDR9777790.1"/>
    <property type="molecule type" value="Genomic_DNA"/>
</dbReference>
<name>A0AAJ2H1M1_9HYPH</name>
<keyword evidence="1" id="KW-0812">Transmembrane</keyword>
<sequence length="78" mass="8519">MDSHLMFKIVHMTFASLAIIVFVIRAALLFWKPAAIVTPISTTASPAPKSAARIVLVAMQHLAFTLLIITGIVLLYQN</sequence>
<feature type="transmembrane region" description="Helical" evidence="1">
    <location>
        <begin position="51"/>
        <end position="76"/>
    </location>
</feature>
<protein>
    <submittedName>
        <fullName evidence="2">Uncharacterized protein</fullName>
    </submittedName>
</protein>
<dbReference type="AlphaFoldDB" id="A0AAJ2H1M1"/>
<comment type="caution">
    <text evidence="2">The sequence shown here is derived from an EMBL/GenBank/DDBJ whole genome shotgun (WGS) entry which is preliminary data.</text>
</comment>
<feature type="non-terminal residue" evidence="2">
    <location>
        <position position="78"/>
    </location>
</feature>
<evidence type="ECO:0000313" key="2">
    <source>
        <dbReference type="EMBL" id="MDR9777790.1"/>
    </source>
</evidence>
<keyword evidence="1" id="KW-1133">Transmembrane helix</keyword>
<organism evidence="2 3">
    <name type="scientific">Rhizobium hidalgonense</name>
    <dbReference type="NCBI Taxonomy" id="1538159"/>
    <lineage>
        <taxon>Bacteria</taxon>
        <taxon>Pseudomonadati</taxon>
        <taxon>Pseudomonadota</taxon>
        <taxon>Alphaproteobacteria</taxon>
        <taxon>Hyphomicrobiales</taxon>
        <taxon>Rhizobiaceae</taxon>
        <taxon>Rhizobium/Agrobacterium group</taxon>
        <taxon>Rhizobium</taxon>
    </lineage>
</organism>
<gene>
    <name evidence="2" type="ORF">RJJ65_35230</name>
</gene>
<evidence type="ECO:0000256" key="1">
    <source>
        <dbReference type="SAM" id="Phobius"/>
    </source>
</evidence>
<feature type="transmembrane region" description="Helical" evidence="1">
    <location>
        <begin position="12"/>
        <end position="31"/>
    </location>
</feature>
<evidence type="ECO:0000313" key="3">
    <source>
        <dbReference type="Proteomes" id="UP001268610"/>
    </source>
</evidence>
<proteinExistence type="predicted"/>
<accession>A0AAJ2H1M1</accession>